<reference evidence="2" key="1">
    <citation type="submission" date="2021-01" db="EMBL/GenBank/DDBJ databases">
        <authorList>
            <person name="Corre E."/>
            <person name="Pelletier E."/>
            <person name="Niang G."/>
            <person name="Scheremetjew M."/>
            <person name="Finn R."/>
            <person name="Kale V."/>
            <person name="Holt S."/>
            <person name="Cochrane G."/>
            <person name="Meng A."/>
            <person name="Brown T."/>
            <person name="Cohen L."/>
        </authorList>
    </citation>
    <scope>NUCLEOTIDE SEQUENCE</scope>
    <source>
        <strain evidence="2">SAG 63-3</strain>
    </source>
</reference>
<feature type="compositionally biased region" description="Basic and acidic residues" evidence="1">
    <location>
        <begin position="184"/>
        <end position="210"/>
    </location>
</feature>
<name>A0A7S0VMV7_9CHLO</name>
<feature type="region of interest" description="Disordered" evidence="1">
    <location>
        <begin position="143"/>
        <end position="224"/>
    </location>
</feature>
<evidence type="ECO:0000313" key="2">
    <source>
        <dbReference type="EMBL" id="CAD8790280.1"/>
    </source>
</evidence>
<protein>
    <submittedName>
        <fullName evidence="2">Uncharacterized protein</fullName>
    </submittedName>
</protein>
<evidence type="ECO:0000256" key="1">
    <source>
        <dbReference type="SAM" id="MobiDB-lite"/>
    </source>
</evidence>
<sequence length="224" mass="24229">MDSTAIKIASTTVRINTTSNANQSKNIKDRKRGANSHIANNSNKSAGSQMRVNVHADKDACERSLGDDECRWIASHAVSLEVRGKGPVSSFPNGIATAATATATAAASNLAEEEEVKTLVQAYLHALPSLHRVDMAALEREWSQRRQQGRWRRTGGDFVAMPAGGEEGWRRREEGGVGEAAVEEEGKKDGREGEETDKNQKDNSEEERGWGKILGGKLASGSEL</sequence>
<organism evidence="2">
    <name type="scientific">Polytomella parva</name>
    <dbReference type="NCBI Taxonomy" id="51329"/>
    <lineage>
        <taxon>Eukaryota</taxon>
        <taxon>Viridiplantae</taxon>
        <taxon>Chlorophyta</taxon>
        <taxon>core chlorophytes</taxon>
        <taxon>Chlorophyceae</taxon>
        <taxon>CS clade</taxon>
        <taxon>Chlamydomonadales</taxon>
        <taxon>Chlamydomonadaceae</taxon>
        <taxon>Polytomella</taxon>
    </lineage>
</organism>
<feature type="region of interest" description="Disordered" evidence="1">
    <location>
        <begin position="23"/>
        <end position="48"/>
    </location>
</feature>
<accession>A0A7S0VMV7</accession>
<dbReference type="EMBL" id="HBFM01031570">
    <property type="protein sequence ID" value="CAD8790280.1"/>
    <property type="molecule type" value="Transcribed_RNA"/>
</dbReference>
<gene>
    <name evidence="2" type="ORF">PPAR00522_LOCUS20630</name>
</gene>
<proteinExistence type="predicted"/>
<feature type="compositionally biased region" description="Polar residues" evidence="1">
    <location>
        <begin position="37"/>
        <end position="48"/>
    </location>
</feature>
<dbReference type="AlphaFoldDB" id="A0A7S0VMV7"/>